<accession>A0A2T0LXB1</accession>
<feature type="region of interest" description="Disordered" evidence="1">
    <location>
        <begin position="1"/>
        <end position="21"/>
    </location>
</feature>
<dbReference type="AlphaFoldDB" id="A0A2T0LXB1"/>
<reference evidence="2 3" key="1">
    <citation type="submission" date="2018-03" db="EMBL/GenBank/DDBJ databases">
        <title>Genomic Encyclopedia of Type Strains, Phase III (KMG-III): the genomes of soil and plant-associated and newly described type strains.</title>
        <authorList>
            <person name="Whitman W."/>
        </authorList>
    </citation>
    <scope>NUCLEOTIDE SEQUENCE [LARGE SCALE GENOMIC DNA]</scope>
    <source>
        <strain evidence="2 3">CGMCC 4.7125</strain>
    </source>
</reference>
<evidence type="ECO:0000256" key="1">
    <source>
        <dbReference type="SAM" id="MobiDB-lite"/>
    </source>
</evidence>
<evidence type="ECO:0000313" key="3">
    <source>
        <dbReference type="Proteomes" id="UP000238362"/>
    </source>
</evidence>
<name>A0A2T0LXB1_9PSEU</name>
<dbReference type="RefSeq" id="WP_106178695.1">
    <property type="nucleotide sequence ID" value="NZ_PVNH01000004.1"/>
</dbReference>
<organism evidence="2 3">
    <name type="scientific">Prauserella shujinwangii</name>
    <dbReference type="NCBI Taxonomy" id="1453103"/>
    <lineage>
        <taxon>Bacteria</taxon>
        <taxon>Bacillati</taxon>
        <taxon>Actinomycetota</taxon>
        <taxon>Actinomycetes</taxon>
        <taxon>Pseudonocardiales</taxon>
        <taxon>Pseudonocardiaceae</taxon>
        <taxon>Prauserella</taxon>
    </lineage>
</organism>
<protein>
    <submittedName>
        <fullName evidence="2">Uncharacterized protein</fullName>
    </submittedName>
</protein>
<comment type="caution">
    <text evidence="2">The sequence shown here is derived from an EMBL/GenBank/DDBJ whole genome shotgun (WGS) entry which is preliminary data.</text>
</comment>
<sequence length="89" mass="9651">MSAPRPGSDRPGGNAPAGGYGRSTVAYALEAGPWRSWDELLQWLRGDGLSAPGLTPDELRGLRQDAERACARGAPFSDDLDRVWAELRR</sequence>
<proteinExistence type="predicted"/>
<evidence type="ECO:0000313" key="2">
    <source>
        <dbReference type="EMBL" id="PRX48637.1"/>
    </source>
</evidence>
<keyword evidence="3" id="KW-1185">Reference proteome</keyword>
<dbReference type="EMBL" id="PVNH01000004">
    <property type="protein sequence ID" value="PRX48637.1"/>
    <property type="molecule type" value="Genomic_DNA"/>
</dbReference>
<dbReference type="Proteomes" id="UP000238362">
    <property type="component" value="Unassembled WGS sequence"/>
</dbReference>
<dbReference type="OrthoDB" id="3630259at2"/>
<gene>
    <name evidence="2" type="ORF">B0I33_104454</name>
</gene>